<feature type="binding site" evidence="5">
    <location>
        <begin position="16"/>
        <end position="21"/>
    </location>
    <ligand>
        <name>ATP</name>
        <dbReference type="ChEBI" id="CHEBI:30616"/>
    </ligand>
</feature>
<dbReference type="InterPro" id="IPR027417">
    <property type="entry name" value="P-loop_NTPase"/>
</dbReference>
<dbReference type="AlphaFoldDB" id="A0A3A4NSP5"/>
<feature type="binding site" evidence="5">
    <location>
        <position position="98"/>
    </location>
    <ligand>
        <name>AMP</name>
        <dbReference type="ChEBI" id="CHEBI:456215"/>
    </ligand>
</feature>
<dbReference type="EMBL" id="QZKU01000079">
    <property type="protein sequence ID" value="RJP20130.1"/>
    <property type="molecule type" value="Genomic_DNA"/>
</dbReference>
<comment type="pathway">
    <text evidence="5">Purine metabolism; AMP biosynthesis via salvage pathway; AMP from ADP: step 1/1.</text>
</comment>
<feature type="binding site" evidence="5">
    <location>
        <position position="156"/>
    </location>
    <ligand>
        <name>Zn(2+)</name>
        <dbReference type="ChEBI" id="CHEBI:29105"/>
        <note>structural</note>
    </ligand>
</feature>
<dbReference type="NCBIfam" id="TIGR01351">
    <property type="entry name" value="adk"/>
    <property type="match status" value="1"/>
</dbReference>
<sequence>MAAERKRFLVLLGPPGAGKGTQAVKIASEYGIPHISTGDIFRANIKEGTDLGRKAKKYLDSGELVPDSVVTEIVADRVKKDDCKHGFLLDGFPRTLPQAEALDKMLNVEGCPLTAVVNVDVDREALIHRLTARRTCSQCGENYNLISKPPKEEGICNKCGGKLYQREDDKRETIENRLAVYEKQTAPLIDHYQRSNRLVTISGEGAIDEVFSRIRSALN</sequence>
<comment type="catalytic activity">
    <reaction evidence="5 7">
        <text>AMP + ATP = 2 ADP</text>
        <dbReference type="Rhea" id="RHEA:12973"/>
        <dbReference type="ChEBI" id="CHEBI:30616"/>
        <dbReference type="ChEBI" id="CHEBI:456215"/>
        <dbReference type="ChEBI" id="CHEBI:456216"/>
        <dbReference type="EC" id="2.7.4.3"/>
    </reaction>
</comment>
<dbReference type="Pfam" id="PF05191">
    <property type="entry name" value="ADK_lid"/>
    <property type="match status" value="1"/>
</dbReference>
<keyword evidence="5" id="KW-0862">Zinc</keyword>
<dbReference type="Gene3D" id="3.40.50.300">
    <property type="entry name" value="P-loop containing nucleotide triphosphate hydrolases"/>
    <property type="match status" value="1"/>
</dbReference>
<dbReference type="Pfam" id="PF00406">
    <property type="entry name" value="ADK"/>
    <property type="match status" value="1"/>
</dbReference>
<accession>A0A3A4NSP5</accession>
<comment type="subunit">
    <text evidence="5 7">Monomer.</text>
</comment>
<comment type="domain">
    <text evidence="5">Consists of three domains, a large central CORE domain and two small peripheral domains, NMPbind and LID, which undergo movements during catalysis. The LID domain closes over the site of phosphoryl transfer upon ATP binding. Assembling and dissambling the active center during each catalytic cycle provides an effective means to prevent ATP hydrolysis. Some bacteria have evolved a zinc-coordinating structure that stabilizes the LID domain.</text>
</comment>
<dbReference type="HAMAP" id="MF_00235">
    <property type="entry name" value="Adenylate_kinase_Adk"/>
    <property type="match status" value="1"/>
</dbReference>
<comment type="subcellular location">
    <subcellularLocation>
        <location evidence="5 7">Cytoplasm</location>
    </subcellularLocation>
</comment>
<dbReference type="FunFam" id="3.40.50.300:FF:000106">
    <property type="entry name" value="Adenylate kinase mitochondrial"/>
    <property type="match status" value="1"/>
</dbReference>
<keyword evidence="2 5" id="KW-0545">Nucleotide biosynthesis</keyword>
<dbReference type="PANTHER" id="PTHR23359">
    <property type="entry name" value="NUCLEOTIDE KINASE"/>
    <property type="match status" value="1"/>
</dbReference>
<gene>
    <name evidence="5" type="primary">adk</name>
    <name evidence="9" type="ORF">C4520_11730</name>
</gene>
<dbReference type="NCBIfam" id="NF001380">
    <property type="entry name" value="PRK00279.1-2"/>
    <property type="match status" value="1"/>
</dbReference>
<comment type="caution">
    <text evidence="9">The sequence shown here is derived from an EMBL/GenBank/DDBJ whole genome shotgun (WGS) entry which is preliminary data.</text>
</comment>
<feature type="binding site" evidence="5">
    <location>
        <position position="42"/>
    </location>
    <ligand>
        <name>AMP</name>
        <dbReference type="ChEBI" id="CHEBI:456215"/>
    </ligand>
</feature>
<feature type="binding site" evidence="5">
    <location>
        <position position="37"/>
    </location>
    <ligand>
        <name>AMP</name>
        <dbReference type="ChEBI" id="CHEBI:456215"/>
    </ligand>
</feature>
<evidence type="ECO:0000256" key="6">
    <source>
        <dbReference type="RuleBase" id="RU003330"/>
    </source>
</evidence>
<feature type="binding site" evidence="5">
    <location>
        <position position="166"/>
    </location>
    <ligand>
        <name>AMP</name>
        <dbReference type="ChEBI" id="CHEBI:456215"/>
    </ligand>
</feature>
<dbReference type="InterPro" id="IPR033690">
    <property type="entry name" value="Adenylat_kinase_CS"/>
</dbReference>
<evidence type="ECO:0000256" key="2">
    <source>
        <dbReference type="ARBA" id="ARBA00022727"/>
    </source>
</evidence>
<dbReference type="EC" id="2.7.4.3" evidence="5 7"/>
<feature type="domain" description="Adenylate kinase active site lid" evidence="8">
    <location>
        <begin position="133"/>
        <end position="168"/>
    </location>
</feature>
<dbReference type="SUPFAM" id="SSF52540">
    <property type="entry name" value="P-loop containing nucleoside triphosphate hydrolases"/>
    <property type="match status" value="1"/>
</dbReference>
<comment type="caution">
    <text evidence="5">Lacks conserved residue(s) required for the propagation of feature annotation.</text>
</comment>
<keyword evidence="5 7" id="KW-0067">ATP-binding</keyword>
<dbReference type="UniPathway" id="UPA00588">
    <property type="reaction ID" value="UER00649"/>
</dbReference>
<feature type="binding site" evidence="5">
    <location>
        <begin position="63"/>
        <end position="65"/>
    </location>
    <ligand>
        <name>AMP</name>
        <dbReference type="ChEBI" id="CHEBI:456215"/>
    </ligand>
</feature>
<keyword evidence="3 5" id="KW-0547">Nucleotide-binding</keyword>
<evidence type="ECO:0000313" key="9">
    <source>
        <dbReference type="EMBL" id="RJP20130.1"/>
    </source>
</evidence>
<dbReference type="GO" id="GO:0044209">
    <property type="term" value="P:AMP salvage"/>
    <property type="evidence" value="ECO:0007669"/>
    <property type="project" value="UniProtKB-UniRule"/>
</dbReference>
<feature type="region of interest" description="NMP" evidence="5">
    <location>
        <begin position="36"/>
        <end position="65"/>
    </location>
</feature>
<dbReference type="NCBIfam" id="NF011100">
    <property type="entry name" value="PRK14527.1"/>
    <property type="match status" value="1"/>
</dbReference>
<dbReference type="GO" id="GO:0005524">
    <property type="term" value="F:ATP binding"/>
    <property type="evidence" value="ECO:0007669"/>
    <property type="project" value="UniProtKB-UniRule"/>
</dbReference>
<feature type="binding site" evidence="5">
    <location>
        <position position="133"/>
    </location>
    <ligand>
        <name>ATP</name>
        <dbReference type="ChEBI" id="CHEBI:30616"/>
    </ligand>
</feature>
<comment type="function">
    <text evidence="5">Catalyzes the reversible transfer of the terminal phosphate group between ATP and AMP. Plays an important role in cellular energy homeostasis and in adenine nucleotide metabolism.</text>
</comment>
<dbReference type="NCBIfam" id="NF001381">
    <property type="entry name" value="PRK00279.1-3"/>
    <property type="match status" value="1"/>
</dbReference>
<evidence type="ECO:0000256" key="1">
    <source>
        <dbReference type="ARBA" id="ARBA00022679"/>
    </source>
</evidence>
<feature type="binding site" evidence="5">
    <location>
        <position position="159"/>
    </location>
    <ligand>
        <name>Zn(2+)</name>
        <dbReference type="ChEBI" id="CHEBI:29105"/>
        <note>structural</note>
    </ligand>
</feature>
<dbReference type="CDD" id="cd01428">
    <property type="entry name" value="ADK"/>
    <property type="match status" value="1"/>
</dbReference>
<evidence type="ECO:0000256" key="5">
    <source>
        <dbReference type="HAMAP-Rule" id="MF_00235"/>
    </source>
</evidence>
<evidence type="ECO:0000313" key="10">
    <source>
        <dbReference type="Proteomes" id="UP000265882"/>
    </source>
</evidence>
<dbReference type="PRINTS" id="PR00094">
    <property type="entry name" value="ADENYLTKNASE"/>
</dbReference>
<dbReference type="PROSITE" id="PS00113">
    <property type="entry name" value="ADENYLATE_KINASE"/>
    <property type="match status" value="1"/>
</dbReference>
<protein>
    <recommendedName>
        <fullName evidence="5 7">Adenylate kinase</fullName>
        <shortName evidence="5">AK</shortName>
        <ecNumber evidence="5 7">2.7.4.3</ecNumber>
    </recommendedName>
    <alternativeName>
        <fullName evidence="5">ATP-AMP transphosphorylase</fullName>
    </alternativeName>
    <alternativeName>
        <fullName evidence="5">ATP:AMP phosphotransferase</fullName>
    </alternativeName>
    <alternativeName>
        <fullName evidence="5">Adenylate monophosphate kinase</fullName>
    </alternativeName>
</protein>
<keyword evidence="5" id="KW-0479">Metal-binding</keyword>
<dbReference type="InterPro" id="IPR007862">
    <property type="entry name" value="Adenylate_kinase_lid-dom"/>
</dbReference>
<proteinExistence type="inferred from homology"/>
<dbReference type="InterPro" id="IPR000850">
    <property type="entry name" value="Adenylat/UMP-CMP_kin"/>
</dbReference>
<feature type="binding site" evidence="5">
    <location>
        <position position="205"/>
    </location>
    <ligand>
        <name>ATP</name>
        <dbReference type="ChEBI" id="CHEBI:30616"/>
    </ligand>
</feature>
<dbReference type="GO" id="GO:0005737">
    <property type="term" value="C:cytoplasm"/>
    <property type="evidence" value="ECO:0007669"/>
    <property type="project" value="UniProtKB-SubCell"/>
</dbReference>
<comment type="similarity">
    <text evidence="5 6">Belongs to the adenylate kinase family.</text>
</comment>
<evidence type="ECO:0000256" key="7">
    <source>
        <dbReference type="RuleBase" id="RU003331"/>
    </source>
</evidence>
<keyword evidence="4 5" id="KW-0418">Kinase</keyword>
<keyword evidence="5" id="KW-0963">Cytoplasm</keyword>
<dbReference type="GO" id="GO:0008270">
    <property type="term" value="F:zinc ion binding"/>
    <property type="evidence" value="ECO:0007669"/>
    <property type="project" value="UniProtKB-UniRule"/>
</dbReference>
<dbReference type="InterPro" id="IPR006259">
    <property type="entry name" value="Adenyl_kin_sub"/>
</dbReference>
<evidence type="ECO:0000256" key="4">
    <source>
        <dbReference type="ARBA" id="ARBA00022777"/>
    </source>
</evidence>
<organism evidence="9 10">
    <name type="scientific">Abyssobacteria bacterium (strain SURF_5)</name>
    <dbReference type="NCBI Taxonomy" id="2093360"/>
    <lineage>
        <taxon>Bacteria</taxon>
        <taxon>Pseudomonadati</taxon>
        <taxon>Candidatus Hydrogenedentota</taxon>
        <taxon>Candidatus Abyssobacteria</taxon>
    </lineage>
</organism>
<evidence type="ECO:0000259" key="8">
    <source>
        <dbReference type="Pfam" id="PF05191"/>
    </source>
</evidence>
<name>A0A3A4NSP5_ABYX5</name>
<feature type="region of interest" description="LID" evidence="5">
    <location>
        <begin position="132"/>
        <end position="169"/>
    </location>
</feature>
<feature type="binding site" evidence="5">
    <location>
        <position position="139"/>
    </location>
    <ligand>
        <name>Zn(2+)</name>
        <dbReference type="ChEBI" id="CHEBI:29105"/>
        <note>structural</note>
    </ligand>
</feature>
<dbReference type="Proteomes" id="UP000265882">
    <property type="component" value="Unassembled WGS sequence"/>
</dbReference>
<keyword evidence="1 5" id="KW-0808">Transferase</keyword>
<evidence type="ECO:0000256" key="3">
    <source>
        <dbReference type="ARBA" id="ARBA00022741"/>
    </source>
</evidence>
<reference evidence="9 10" key="1">
    <citation type="journal article" date="2017" name="ISME J.">
        <title>Energy and carbon metabolisms in a deep terrestrial subsurface fluid microbial community.</title>
        <authorList>
            <person name="Momper L."/>
            <person name="Jungbluth S.P."/>
            <person name="Lee M.D."/>
            <person name="Amend J.P."/>
        </authorList>
    </citation>
    <scope>NUCLEOTIDE SEQUENCE [LARGE SCALE GENOMIC DNA]</scope>
    <source>
        <strain evidence="9">SURF_5</strain>
    </source>
</reference>
<feature type="binding site" evidence="5">
    <location>
        <position position="177"/>
    </location>
    <ligand>
        <name>AMP</name>
        <dbReference type="ChEBI" id="CHEBI:456215"/>
    </ligand>
</feature>
<feature type="binding site" evidence="5">
    <location>
        <begin position="91"/>
        <end position="94"/>
    </location>
    <ligand>
        <name>AMP</name>
        <dbReference type="ChEBI" id="CHEBI:456215"/>
    </ligand>
</feature>
<dbReference type="GO" id="GO:0004017">
    <property type="term" value="F:AMP kinase activity"/>
    <property type="evidence" value="ECO:0007669"/>
    <property type="project" value="UniProtKB-UniRule"/>
</dbReference>
<feature type="binding site" evidence="5">
    <location>
        <position position="136"/>
    </location>
    <ligand>
        <name>Zn(2+)</name>
        <dbReference type="ChEBI" id="CHEBI:29105"/>
        <note>structural</note>
    </ligand>
</feature>